<dbReference type="Pfam" id="PF01321">
    <property type="entry name" value="Creatinase_N"/>
    <property type="match status" value="1"/>
</dbReference>
<protein>
    <submittedName>
        <fullName evidence="3">Proline dipeptidase related protein</fullName>
    </submittedName>
</protein>
<dbReference type="SMR" id="Q9HKW0"/>
<dbReference type="EnsemblBacteria" id="CAC11625">
    <property type="protein sequence ID" value="CAC11625"/>
    <property type="gene ID" value="CAC11625"/>
</dbReference>
<dbReference type="InterPro" id="IPR050659">
    <property type="entry name" value="Peptidase_M24B"/>
</dbReference>
<dbReference type="PANTHER" id="PTHR46112:SF2">
    <property type="entry name" value="XAA-PRO AMINOPEPTIDASE P-RELATED"/>
    <property type="match status" value="1"/>
</dbReference>
<dbReference type="Gene3D" id="3.90.230.10">
    <property type="entry name" value="Creatinase/methionine aminopeptidase superfamily"/>
    <property type="match status" value="1"/>
</dbReference>
<keyword evidence="4" id="KW-1185">Reference proteome</keyword>
<feature type="domain" description="Peptidase M24" evidence="1">
    <location>
        <begin position="120"/>
        <end position="322"/>
    </location>
</feature>
<organism evidence="3 4">
    <name type="scientific">Thermoplasma acidophilum (strain ATCC 25905 / DSM 1728 / JCM 9062 / NBRC 15155 / AMRC-C165)</name>
    <dbReference type="NCBI Taxonomy" id="273075"/>
    <lineage>
        <taxon>Archaea</taxon>
        <taxon>Methanobacteriati</taxon>
        <taxon>Thermoplasmatota</taxon>
        <taxon>Thermoplasmata</taxon>
        <taxon>Thermoplasmatales</taxon>
        <taxon>Thermoplasmataceae</taxon>
        <taxon>Thermoplasma</taxon>
    </lineage>
</organism>
<dbReference type="PANTHER" id="PTHR46112">
    <property type="entry name" value="AMINOPEPTIDASE"/>
    <property type="match status" value="1"/>
</dbReference>
<evidence type="ECO:0000259" key="1">
    <source>
        <dbReference type="Pfam" id="PF00557"/>
    </source>
</evidence>
<evidence type="ECO:0000313" key="4">
    <source>
        <dbReference type="Proteomes" id="UP000001024"/>
    </source>
</evidence>
<dbReference type="SUPFAM" id="SSF53092">
    <property type="entry name" value="Creatinase/prolidase N-terminal domain"/>
    <property type="match status" value="1"/>
</dbReference>
<dbReference type="InterPro" id="IPR000994">
    <property type="entry name" value="Pept_M24"/>
</dbReference>
<dbReference type="HOGENOM" id="CLU_017266_4_2_2"/>
<dbReference type="KEGG" id="tac:Ta0483"/>
<dbReference type="AlphaFoldDB" id="Q9HKW0"/>
<name>Q9HKW0_THEAC</name>
<feature type="domain" description="Creatinase N-terminal" evidence="2">
    <location>
        <begin position="6"/>
        <end position="108"/>
    </location>
</feature>
<evidence type="ECO:0000259" key="2">
    <source>
        <dbReference type="Pfam" id="PF01321"/>
    </source>
</evidence>
<proteinExistence type="predicted"/>
<evidence type="ECO:0000313" key="3">
    <source>
        <dbReference type="EMBL" id="CAC11625.1"/>
    </source>
</evidence>
<dbReference type="DNASU" id="1456088"/>
<dbReference type="EMBL" id="AL445064">
    <property type="protein sequence ID" value="CAC11625.1"/>
    <property type="molecule type" value="Genomic_DNA"/>
</dbReference>
<dbReference type="InParanoid" id="Q9HKW0"/>
<sequence length="331" mass="37279">MSTFIYITGIKWLRPSLIIPAEGDPTVLLADGEEDGFREMAWIKNVLSYSDGSQLMGEVVKYLKDLNAKKVGMEYAVERDAFIFFYDLFKKLNRNVEVVDITDILDDIKVIKDRYEIDYIMKAGEVTRKVAAALADLVREGMKETDIAAEAYYMLYKAGSEEPLIYINAGPNPRVHSEPLSTVTIRNNSIVTITLDADFSRYYVNKSLTIPIGNPGDTALNAIKCMDEAQKVAVENTRPGTKFIEVMEKLDETYKKYDMLRYRVIGYAHSVGLKPEEMPITTIVPKDRFVEVKPYMVLALGHAPLMIPGIGSVKIEETYVVDPSGNLIRCT</sequence>
<dbReference type="CDD" id="cd01066">
    <property type="entry name" value="APP_MetAP"/>
    <property type="match status" value="1"/>
</dbReference>
<accession>Q9HKW0</accession>
<dbReference type="InterPro" id="IPR000587">
    <property type="entry name" value="Creatinase_N"/>
</dbReference>
<dbReference type="Gene3D" id="3.40.350.10">
    <property type="entry name" value="Creatinase/prolidase N-terminal domain"/>
    <property type="match status" value="1"/>
</dbReference>
<dbReference type="Pfam" id="PF00557">
    <property type="entry name" value="Peptidase_M24"/>
    <property type="match status" value="1"/>
</dbReference>
<dbReference type="InterPro" id="IPR036005">
    <property type="entry name" value="Creatinase/aminopeptidase-like"/>
</dbReference>
<dbReference type="eggNOG" id="arCOG01000">
    <property type="taxonomic scope" value="Archaea"/>
</dbReference>
<dbReference type="STRING" id="273075.gene:9571703"/>
<dbReference type="PaxDb" id="273075-Ta0483"/>
<dbReference type="InterPro" id="IPR029149">
    <property type="entry name" value="Creatin/AminoP/Spt16_N"/>
</dbReference>
<reference evidence="3 4" key="1">
    <citation type="journal article" date="2000" name="Nature">
        <title>The genome sequence of the thermoacidophilic scavenger Thermoplasma acidophilum.</title>
        <authorList>
            <person name="Ruepp A."/>
            <person name="Graml W."/>
            <person name="Santos-Martinez M.L."/>
            <person name="Koretke K.K."/>
            <person name="Volker C."/>
            <person name="Mewes H.W."/>
            <person name="Frishman D."/>
            <person name="Stocker S."/>
            <person name="Lupas A.N."/>
            <person name="Baumeister W."/>
        </authorList>
    </citation>
    <scope>NUCLEOTIDE SEQUENCE [LARGE SCALE GENOMIC DNA]</scope>
    <source>
        <strain evidence="4">ATCC 25905 / DSM 1728 / JCM 9062 / NBRC 15155 / AMRC-C165</strain>
    </source>
</reference>
<gene>
    <name evidence="3" type="ordered locus">Ta0483</name>
</gene>
<dbReference type="Proteomes" id="UP000001024">
    <property type="component" value="Chromosome"/>
</dbReference>
<dbReference type="SUPFAM" id="SSF55920">
    <property type="entry name" value="Creatinase/aminopeptidase"/>
    <property type="match status" value="1"/>
</dbReference>